<sequence>MELLTLALFLALGLYFLRARERAARVALLGSYLGRYQIEKLMEALTEGYLRALGESDPERRAQVWGLLATTEKNLSEQFQAFANDFARVDAVEARVSTFAVALPYAYRWLPGSSFDMREALQMHARGIAAVAAAHGEGGEDDRKRQAFTMTAELYLMQHTCHWFCRSATVASVRLMARHKTPYEQVLASVSPATRAAYRQVVGI</sequence>
<dbReference type="AlphaFoldDB" id="A0A7H0HC49"/>
<proteinExistence type="predicted"/>
<protein>
    <submittedName>
        <fullName evidence="1">Uncharacterized protein</fullName>
    </submittedName>
</protein>
<dbReference type="KEGG" id="amon:H9L24_13515"/>
<dbReference type="RefSeq" id="WP_187735110.1">
    <property type="nucleotide sequence ID" value="NZ_CP060790.1"/>
</dbReference>
<dbReference type="Proteomes" id="UP000516057">
    <property type="component" value="Chromosome"/>
</dbReference>
<reference evidence="1 2" key="1">
    <citation type="submission" date="2020-08" db="EMBL/GenBank/DDBJ databases">
        <title>Genome sequence of Acidovorax monticola KACC 19171T.</title>
        <authorList>
            <person name="Hyun D.-W."/>
            <person name="Bae J.-W."/>
        </authorList>
    </citation>
    <scope>NUCLEOTIDE SEQUENCE [LARGE SCALE GENOMIC DNA]</scope>
    <source>
        <strain evidence="1 2">KACC 19171</strain>
    </source>
</reference>
<gene>
    <name evidence="1" type="ORF">H9L24_13515</name>
</gene>
<evidence type="ECO:0000313" key="2">
    <source>
        <dbReference type="Proteomes" id="UP000516057"/>
    </source>
</evidence>
<name>A0A7H0HC49_9BURK</name>
<accession>A0A7H0HC49</accession>
<organism evidence="1 2">
    <name type="scientific">Paenacidovorax monticola</name>
    <dbReference type="NCBI Taxonomy" id="1926868"/>
    <lineage>
        <taxon>Bacteria</taxon>
        <taxon>Pseudomonadati</taxon>
        <taxon>Pseudomonadota</taxon>
        <taxon>Betaproteobacteria</taxon>
        <taxon>Burkholderiales</taxon>
        <taxon>Comamonadaceae</taxon>
        <taxon>Paenacidovorax</taxon>
    </lineage>
</organism>
<keyword evidence="2" id="KW-1185">Reference proteome</keyword>
<dbReference type="EMBL" id="CP060790">
    <property type="protein sequence ID" value="QNP58115.1"/>
    <property type="molecule type" value="Genomic_DNA"/>
</dbReference>
<evidence type="ECO:0000313" key="1">
    <source>
        <dbReference type="EMBL" id="QNP58115.1"/>
    </source>
</evidence>